<evidence type="ECO:0000313" key="1">
    <source>
        <dbReference type="EnsemblMetazoa" id="RPRC010921-PA"/>
    </source>
</evidence>
<dbReference type="HOGENOM" id="CLU_1322366_0_0_1"/>
<protein>
    <submittedName>
        <fullName evidence="1">Uncharacterized protein</fullName>
    </submittedName>
</protein>
<reference evidence="1" key="1">
    <citation type="submission" date="2015-05" db="UniProtKB">
        <authorList>
            <consortium name="EnsemblMetazoa"/>
        </authorList>
    </citation>
    <scope>IDENTIFICATION</scope>
</reference>
<name>T1I3Q2_RHOPR</name>
<organism evidence="1 2">
    <name type="scientific">Rhodnius prolixus</name>
    <name type="common">Triatomid bug</name>
    <dbReference type="NCBI Taxonomy" id="13249"/>
    <lineage>
        <taxon>Eukaryota</taxon>
        <taxon>Metazoa</taxon>
        <taxon>Ecdysozoa</taxon>
        <taxon>Arthropoda</taxon>
        <taxon>Hexapoda</taxon>
        <taxon>Insecta</taxon>
        <taxon>Pterygota</taxon>
        <taxon>Neoptera</taxon>
        <taxon>Paraneoptera</taxon>
        <taxon>Hemiptera</taxon>
        <taxon>Heteroptera</taxon>
        <taxon>Panheteroptera</taxon>
        <taxon>Cimicomorpha</taxon>
        <taxon>Reduviidae</taxon>
        <taxon>Triatominae</taxon>
        <taxon>Rhodnius</taxon>
    </lineage>
</organism>
<dbReference type="EMBL" id="ACPB03004575">
    <property type="status" value="NOT_ANNOTATED_CDS"/>
    <property type="molecule type" value="Genomic_DNA"/>
</dbReference>
<dbReference type="Proteomes" id="UP000015103">
    <property type="component" value="Unassembled WGS sequence"/>
</dbReference>
<sequence>MGKAEQFIFNTANYADTIFKMFNKCTTCLCIISILNLLLSSEATLGVKEGFALRDDLKWRDNDDLQTLFEKFFQKVTTITKQMDPYNYPGSEFNIIGYGLTAAASNINMTVATLIGKQDEGDIMQLTTLNLNLTIESIKVDIQNLLDNPTFGQYISNIITDISPDITRILGNVIKAAEGKAKYFINSFLIEKKITFEKVIQIVKEFVR</sequence>
<keyword evidence="2" id="KW-1185">Reference proteome</keyword>
<dbReference type="EnsemblMetazoa" id="RPRC010921-RA">
    <property type="protein sequence ID" value="RPRC010921-PA"/>
    <property type="gene ID" value="RPRC010921"/>
</dbReference>
<dbReference type="EMBL" id="ACPB03004574">
    <property type="status" value="NOT_ANNOTATED_CDS"/>
    <property type="molecule type" value="Genomic_DNA"/>
</dbReference>
<dbReference type="InParanoid" id="T1I3Q2"/>
<proteinExistence type="predicted"/>
<dbReference type="VEuPathDB" id="VectorBase:RPRC010921"/>
<dbReference type="AlphaFoldDB" id="T1I3Q2"/>
<accession>T1I3Q2</accession>
<evidence type="ECO:0000313" key="2">
    <source>
        <dbReference type="Proteomes" id="UP000015103"/>
    </source>
</evidence>